<dbReference type="Proteomes" id="UP000192333">
    <property type="component" value="Chromosome I"/>
</dbReference>
<dbReference type="Gene3D" id="3.90.320.10">
    <property type="match status" value="1"/>
</dbReference>
<accession>A0A1W2H655</accession>
<dbReference type="GO" id="GO:0004527">
    <property type="term" value="F:exonuclease activity"/>
    <property type="evidence" value="ECO:0007669"/>
    <property type="project" value="UniProtKB-KW"/>
</dbReference>
<feature type="domain" description="DUF83" evidence="1">
    <location>
        <begin position="4"/>
        <end position="164"/>
    </location>
</feature>
<reference evidence="3" key="1">
    <citation type="submission" date="2017-04" db="EMBL/GenBank/DDBJ databases">
        <authorList>
            <person name="Varghese N."/>
            <person name="Submissions S."/>
        </authorList>
    </citation>
    <scope>NUCLEOTIDE SEQUENCE [LARGE SCALE GENOMIC DNA]</scope>
    <source>
        <strain evidence="3">DSM 16537</strain>
    </source>
</reference>
<dbReference type="EMBL" id="LT838813">
    <property type="protein sequence ID" value="SMD44430.1"/>
    <property type="molecule type" value="Genomic_DNA"/>
</dbReference>
<gene>
    <name evidence="2" type="ORF">SAMN00777080_3051</name>
</gene>
<dbReference type="InterPro" id="IPR011604">
    <property type="entry name" value="PDDEXK-like_dom_sf"/>
</dbReference>
<evidence type="ECO:0000313" key="3">
    <source>
        <dbReference type="Proteomes" id="UP000192333"/>
    </source>
</evidence>
<evidence type="ECO:0000313" key="2">
    <source>
        <dbReference type="EMBL" id="SMD44430.1"/>
    </source>
</evidence>
<proteinExistence type="predicted"/>
<dbReference type="InterPro" id="IPR022765">
    <property type="entry name" value="Dna2/Cas4_DUF83"/>
</dbReference>
<name>A0A1W2H655_9BACT</name>
<evidence type="ECO:0000259" key="1">
    <source>
        <dbReference type="Pfam" id="PF01930"/>
    </source>
</evidence>
<dbReference type="PANTHER" id="PTHR37168">
    <property type="entry name" value="CRISPR-ASSOCIATED EXONUCLEASE CAS4"/>
    <property type="match status" value="1"/>
</dbReference>
<sequence length="173" mass="20227">MPITGTHIAYLHTCHRKLWLFANGIQMEHTSDIVAEGKLIGETSYQDRSVKYTELEIDGIKIDFYDAKNKVIHEVKKSDKVEHAHFAQVKYYLYILIKNGISEASAIIEYPKLRQRQIVEWEMEDLLTVEGWIALTKQIIHQDNCPDLINKPFCKKCSYYDFCYANEENLLPL</sequence>
<keyword evidence="2" id="KW-0269">Exonuclease</keyword>
<keyword evidence="3" id="KW-1185">Reference proteome</keyword>
<dbReference type="OrthoDB" id="9794720at2"/>
<dbReference type="PANTHER" id="PTHR37168:SF1">
    <property type="entry name" value="CRISPR-ASSOCIATED EXONUCLEASE CAS4"/>
    <property type="match status" value="1"/>
</dbReference>
<keyword evidence="2" id="KW-0540">Nuclease</keyword>
<dbReference type="RefSeq" id="WP_084121205.1">
    <property type="nucleotide sequence ID" value="NZ_LT838813.1"/>
</dbReference>
<keyword evidence="2" id="KW-0378">Hydrolase</keyword>
<dbReference type="Pfam" id="PF01930">
    <property type="entry name" value="Cas_Cas4"/>
    <property type="match status" value="1"/>
</dbReference>
<protein>
    <submittedName>
        <fullName evidence="2">CRISPR-associated exonuclease Cas4</fullName>
    </submittedName>
</protein>
<dbReference type="STRING" id="758820.SAMN00777080_3051"/>
<organism evidence="2 3">
    <name type="scientific">Aquiflexum balticum DSM 16537</name>
    <dbReference type="NCBI Taxonomy" id="758820"/>
    <lineage>
        <taxon>Bacteria</taxon>
        <taxon>Pseudomonadati</taxon>
        <taxon>Bacteroidota</taxon>
        <taxon>Cytophagia</taxon>
        <taxon>Cytophagales</taxon>
        <taxon>Cyclobacteriaceae</taxon>
        <taxon>Aquiflexum</taxon>
    </lineage>
</organism>
<dbReference type="AlphaFoldDB" id="A0A1W2H655"/>